<feature type="transmembrane region" description="Helical" evidence="1">
    <location>
        <begin position="25"/>
        <end position="43"/>
    </location>
</feature>
<dbReference type="GO" id="GO:0015627">
    <property type="term" value="C:type II protein secretion system complex"/>
    <property type="evidence" value="ECO:0007669"/>
    <property type="project" value="TreeGrafter"/>
</dbReference>
<dbReference type="Pfam" id="PF12836">
    <property type="entry name" value="HHH_3"/>
    <property type="match status" value="1"/>
</dbReference>
<proteinExistence type="predicted"/>
<evidence type="ECO:0000313" key="2">
    <source>
        <dbReference type="EMBL" id="VAV84105.1"/>
    </source>
</evidence>
<accession>A0A3B0RKU7</accession>
<dbReference type="SUPFAM" id="SSF47781">
    <property type="entry name" value="RuvA domain 2-like"/>
    <property type="match status" value="1"/>
</dbReference>
<dbReference type="AlphaFoldDB" id="A0A3B0RKU7"/>
<protein>
    <recommendedName>
        <fullName evidence="3">Helix-hairpin-helix domain-containing protein</fullName>
    </recommendedName>
</protein>
<sequence length="144" mass="15402">MDAGLEVEGSLTGEGPLKGESPSRYGYGAFILLFLIILTGFFIKTLPSGFSAAELPKDSDTSLPGLTSTGRFIMSGRIDINTTDVEGLSLMPGIGRGIATKIIEQRVVLGGFSSVDELRGVEGIGERRLASIKAFLRSKRRSYQ</sequence>
<keyword evidence="1" id="KW-1133">Transmembrane helix</keyword>
<name>A0A3B0RKU7_9ZZZZ</name>
<reference evidence="2" key="1">
    <citation type="submission" date="2018-06" db="EMBL/GenBank/DDBJ databases">
        <authorList>
            <person name="Zhirakovskaya E."/>
        </authorList>
    </citation>
    <scope>NUCLEOTIDE SEQUENCE</scope>
</reference>
<dbReference type="EMBL" id="UOEA01000060">
    <property type="protein sequence ID" value="VAV84105.1"/>
    <property type="molecule type" value="Genomic_DNA"/>
</dbReference>
<keyword evidence="1" id="KW-0812">Transmembrane</keyword>
<dbReference type="InterPro" id="IPR010994">
    <property type="entry name" value="RuvA_2-like"/>
</dbReference>
<gene>
    <name evidence="2" type="ORF">MNBD_DELTA01-740</name>
</gene>
<dbReference type="Gene3D" id="1.10.150.320">
    <property type="entry name" value="Photosystem II 12 kDa extrinsic protein"/>
    <property type="match status" value="1"/>
</dbReference>
<organism evidence="2">
    <name type="scientific">hydrothermal vent metagenome</name>
    <dbReference type="NCBI Taxonomy" id="652676"/>
    <lineage>
        <taxon>unclassified sequences</taxon>
        <taxon>metagenomes</taxon>
        <taxon>ecological metagenomes</taxon>
    </lineage>
</organism>
<evidence type="ECO:0000256" key="1">
    <source>
        <dbReference type="SAM" id="Phobius"/>
    </source>
</evidence>
<dbReference type="PANTHER" id="PTHR21180">
    <property type="entry name" value="ENDONUCLEASE/EXONUCLEASE/PHOSPHATASE FAMILY DOMAIN-CONTAINING PROTEIN 1"/>
    <property type="match status" value="1"/>
</dbReference>
<keyword evidence="1" id="KW-0472">Membrane</keyword>
<evidence type="ECO:0008006" key="3">
    <source>
        <dbReference type="Google" id="ProtNLM"/>
    </source>
</evidence>
<dbReference type="InterPro" id="IPR051675">
    <property type="entry name" value="Endo/Exo/Phosphatase_dom_1"/>
</dbReference>
<dbReference type="PANTHER" id="PTHR21180:SF32">
    <property type="entry name" value="ENDONUCLEASE_EXONUCLEASE_PHOSPHATASE FAMILY DOMAIN-CONTAINING PROTEIN 1"/>
    <property type="match status" value="1"/>
</dbReference>
<dbReference type="GO" id="GO:0015628">
    <property type="term" value="P:protein secretion by the type II secretion system"/>
    <property type="evidence" value="ECO:0007669"/>
    <property type="project" value="TreeGrafter"/>
</dbReference>